<organism evidence="2">
    <name type="scientific">uncultured Sulfurovum sp</name>
    <dbReference type="NCBI Taxonomy" id="269237"/>
    <lineage>
        <taxon>Bacteria</taxon>
        <taxon>Pseudomonadati</taxon>
        <taxon>Campylobacterota</taxon>
        <taxon>Epsilonproteobacteria</taxon>
        <taxon>Campylobacterales</taxon>
        <taxon>Sulfurovaceae</taxon>
        <taxon>Sulfurovum</taxon>
        <taxon>environmental samples</taxon>
    </lineage>
</organism>
<dbReference type="Pfam" id="PF14086">
    <property type="entry name" value="DUF4266"/>
    <property type="match status" value="1"/>
</dbReference>
<accession>A0A6S6TZU7</accession>
<name>A0A6S6TZU7_9BACT</name>
<dbReference type="PROSITE" id="PS51257">
    <property type="entry name" value="PROKAR_LIPOPROTEIN"/>
    <property type="match status" value="1"/>
</dbReference>
<proteinExistence type="predicted"/>
<evidence type="ECO:0000313" key="2">
    <source>
        <dbReference type="EMBL" id="CAA6821993.1"/>
    </source>
</evidence>
<protein>
    <submittedName>
        <fullName evidence="2">Phosphonate ABC transporter phosphate-binding periplasmic component (TC 3.A.1.9.1)</fullName>
    </submittedName>
</protein>
<sequence length="73" mass="8003">MKECLWCICASMLFVGCAGIEEVKPWEKEALAKESMQFGGMHSEVRKFEQHTYFSKEASRGGYGVSGGGCGCN</sequence>
<feature type="domain" description="DUF4266" evidence="1">
    <location>
        <begin position="23"/>
        <end position="73"/>
    </location>
</feature>
<dbReference type="AlphaFoldDB" id="A0A6S6TZU7"/>
<dbReference type="EMBL" id="CACVAS010000117">
    <property type="protein sequence ID" value="CAA6821993.1"/>
    <property type="molecule type" value="Genomic_DNA"/>
</dbReference>
<evidence type="ECO:0000259" key="1">
    <source>
        <dbReference type="Pfam" id="PF14086"/>
    </source>
</evidence>
<gene>
    <name evidence="2" type="ORF">HELGO_WM734</name>
</gene>
<reference evidence="2" key="1">
    <citation type="submission" date="2020-01" db="EMBL/GenBank/DDBJ databases">
        <authorList>
            <person name="Meier V. D."/>
            <person name="Meier V D."/>
        </authorList>
    </citation>
    <scope>NUCLEOTIDE SEQUENCE</scope>
    <source>
        <strain evidence="2">HLG_WM_MAG_01</strain>
    </source>
</reference>
<dbReference type="InterPro" id="IPR025362">
    <property type="entry name" value="DUF4266"/>
</dbReference>